<keyword evidence="4" id="KW-0333">Golgi apparatus</keyword>
<evidence type="ECO:0000256" key="1">
    <source>
        <dbReference type="ARBA" id="ARBA00004653"/>
    </source>
</evidence>
<dbReference type="GO" id="GO:0005829">
    <property type="term" value="C:cytosol"/>
    <property type="evidence" value="ECO:0007669"/>
    <property type="project" value="GOC"/>
</dbReference>
<evidence type="ECO:0000256" key="4">
    <source>
        <dbReference type="ARBA" id="ARBA00023034"/>
    </source>
</evidence>
<name>A0A7S4U983_GUITH</name>
<dbReference type="PANTHER" id="PTHR21493:SF9">
    <property type="entry name" value="GOLGI TRANSPORT PROTEIN 1-RELATED"/>
    <property type="match status" value="1"/>
</dbReference>
<evidence type="ECO:0000256" key="8">
    <source>
        <dbReference type="SAM" id="Phobius"/>
    </source>
</evidence>
<dbReference type="GO" id="GO:0006888">
    <property type="term" value="P:endoplasmic reticulum to Golgi vesicle-mediated transport"/>
    <property type="evidence" value="ECO:0007669"/>
    <property type="project" value="InterPro"/>
</dbReference>
<dbReference type="EMBL" id="HBKN01050836">
    <property type="protein sequence ID" value="CAE2341655.1"/>
    <property type="molecule type" value="Transcribed_RNA"/>
</dbReference>
<comment type="similarity">
    <text evidence="6">Belongs to the GOT1 family.</text>
</comment>
<proteinExistence type="inferred from homology"/>
<dbReference type="GO" id="GO:0000139">
    <property type="term" value="C:Golgi membrane"/>
    <property type="evidence" value="ECO:0007669"/>
    <property type="project" value="UniProtKB-SubCell"/>
</dbReference>
<evidence type="ECO:0000256" key="3">
    <source>
        <dbReference type="ARBA" id="ARBA00022989"/>
    </source>
</evidence>
<feature type="compositionally biased region" description="Low complexity" evidence="7">
    <location>
        <begin position="263"/>
        <end position="277"/>
    </location>
</feature>
<evidence type="ECO:0000256" key="9">
    <source>
        <dbReference type="SAM" id="SignalP"/>
    </source>
</evidence>
<evidence type="ECO:0000256" key="6">
    <source>
        <dbReference type="ARBA" id="ARBA00025799"/>
    </source>
</evidence>
<feature type="region of interest" description="Disordered" evidence="7">
    <location>
        <begin position="238"/>
        <end position="313"/>
    </location>
</feature>
<feature type="compositionally biased region" description="Pro residues" evidence="7">
    <location>
        <begin position="297"/>
        <end position="313"/>
    </location>
</feature>
<dbReference type="AlphaFoldDB" id="A0A7S4U983"/>
<feature type="transmembrane region" description="Helical" evidence="8">
    <location>
        <begin position="102"/>
        <end position="123"/>
    </location>
</feature>
<protein>
    <submittedName>
        <fullName evidence="10">Uncharacterized protein</fullName>
    </submittedName>
</protein>
<evidence type="ECO:0000256" key="5">
    <source>
        <dbReference type="ARBA" id="ARBA00023136"/>
    </source>
</evidence>
<dbReference type="GO" id="GO:0042147">
    <property type="term" value="P:retrograde transport, endosome to Golgi"/>
    <property type="evidence" value="ECO:0007669"/>
    <property type="project" value="InterPro"/>
</dbReference>
<accession>A0A7S4U983</accession>
<feature type="signal peptide" evidence="9">
    <location>
        <begin position="1"/>
        <end position="17"/>
    </location>
</feature>
<dbReference type="InterPro" id="IPR045176">
    <property type="entry name" value="Got1"/>
</dbReference>
<keyword evidence="3 8" id="KW-1133">Transmembrane helix</keyword>
<dbReference type="Pfam" id="PF04178">
    <property type="entry name" value="Got1"/>
    <property type="match status" value="1"/>
</dbReference>
<gene>
    <name evidence="10" type="ORF">GTHE00462_LOCUS39651</name>
</gene>
<keyword evidence="9" id="KW-0732">Signal</keyword>
<evidence type="ECO:0000256" key="2">
    <source>
        <dbReference type="ARBA" id="ARBA00022692"/>
    </source>
</evidence>
<reference evidence="10" key="1">
    <citation type="submission" date="2021-01" db="EMBL/GenBank/DDBJ databases">
        <authorList>
            <person name="Corre E."/>
            <person name="Pelletier E."/>
            <person name="Niang G."/>
            <person name="Scheremetjew M."/>
            <person name="Finn R."/>
            <person name="Kale V."/>
            <person name="Holt S."/>
            <person name="Cochrane G."/>
            <person name="Meng A."/>
            <person name="Brown T."/>
            <person name="Cohen L."/>
        </authorList>
    </citation>
    <scope>NUCLEOTIDE SEQUENCE</scope>
    <source>
        <strain evidence="10">CCMP 2712</strain>
    </source>
</reference>
<dbReference type="PANTHER" id="PTHR21493">
    <property type="entry name" value="CGI-141-RELATED/LIPASE CONTAINING PROTEIN"/>
    <property type="match status" value="1"/>
</dbReference>
<feature type="transmembrane region" description="Helical" evidence="8">
    <location>
        <begin position="178"/>
        <end position="195"/>
    </location>
</feature>
<keyword evidence="2 8" id="KW-0812">Transmembrane</keyword>
<feature type="chain" id="PRO_5030959927" evidence="9">
    <location>
        <begin position="18"/>
        <end position="313"/>
    </location>
</feature>
<evidence type="ECO:0000313" key="10">
    <source>
        <dbReference type="EMBL" id="CAE2341655.1"/>
    </source>
</evidence>
<evidence type="ECO:0000256" key="7">
    <source>
        <dbReference type="SAM" id="MobiDB-lite"/>
    </source>
</evidence>
<organism evidence="10">
    <name type="scientific">Guillardia theta</name>
    <name type="common">Cryptophyte</name>
    <name type="synonym">Cryptomonas phi</name>
    <dbReference type="NCBI Taxonomy" id="55529"/>
    <lineage>
        <taxon>Eukaryota</taxon>
        <taxon>Cryptophyceae</taxon>
        <taxon>Pyrenomonadales</taxon>
        <taxon>Geminigeraceae</taxon>
        <taxon>Guillardia</taxon>
    </lineage>
</organism>
<sequence length="313" mass="33393">MILALLLSLLSPHLSACLPSSAHPVQYPFGKPHPSTSPALASQGRAIHARSAELGRGVLAAYDDVERLRGGEGIAASASFLASNPEVAKSLIGEKFMTKTRIYGFVLVAVGILLSTLGFMLFFNRSLIGTGNLTTILGVVLIAGKKRASNFMFRWERARGTSIFLLGVYFVLRGRARLGVMIELFGILNLFGNFIPSLLNLIKKLPVVGPVVTPVIEGPAVQQAVAFVTKYASKLDSSSLPEEESRSNAAAEPPPPALEKESSSWFSMSKKSSSSKKTPPLRGQKIAHAPAADDDIPLPPPPLPSDEPPPPYS</sequence>
<comment type="subcellular location">
    <subcellularLocation>
        <location evidence="1">Golgi apparatus membrane</location>
        <topology evidence="1">Multi-pass membrane protein</topology>
    </subcellularLocation>
</comment>
<keyword evidence="5 8" id="KW-0472">Membrane</keyword>
<dbReference type="InterPro" id="IPR007305">
    <property type="entry name" value="Vesicle_transpt_Got1/SFT2"/>
</dbReference>